<dbReference type="PIRSF" id="PIRSF036612">
    <property type="entry name" value="ABC_ATP_LytTR"/>
    <property type="match status" value="1"/>
</dbReference>
<dbReference type="GO" id="GO:0000156">
    <property type="term" value="F:phosphorelay response regulator activity"/>
    <property type="evidence" value="ECO:0007669"/>
    <property type="project" value="InterPro"/>
</dbReference>
<dbReference type="InterPro" id="IPR046947">
    <property type="entry name" value="LytR-like"/>
</dbReference>
<proteinExistence type="predicted"/>
<dbReference type="PROSITE" id="PS50893">
    <property type="entry name" value="ABC_TRANSPORTER_2"/>
    <property type="match status" value="1"/>
</dbReference>
<dbReference type="InterPro" id="IPR012046">
    <property type="entry name" value="LytTR_ABC"/>
</dbReference>
<dbReference type="PANTHER" id="PTHR37299">
    <property type="entry name" value="TRANSCRIPTIONAL REGULATOR-RELATED"/>
    <property type="match status" value="1"/>
</dbReference>
<evidence type="ECO:0000259" key="2">
    <source>
        <dbReference type="PROSITE" id="PS50930"/>
    </source>
</evidence>
<dbReference type="PANTHER" id="PTHR37299:SF1">
    <property type="entry name" value="STAGE 0 SPORULATION PROTEIN A HOMOLOG"/>
    <property type="match status" value="1"/>
</dbReference>
<comment type="caution">
    <text evidence="3">The sequence shown here is derived from an EMBL/GenBank/DDBJ whole genome shotgun (WGS) entry which is preliminary data.</text>
</comment>
<evidence type="ECO:0000313" key="4">
    <source>
        <dbReference type="Proteomes" id="UP000216207"/>
    </source>
</evidence>
<organism evidence="3 4">
    <name type="scientific">Shouchella clausii</name>
    <name type="common">Alkalihalobacillus clausii</name>
    <dbReference type="NCBI Taxonomy" id="79880"/>
    <lineage>
        <taxon>Bacteria</taxon>
        <taxon>Bacillati</taxon>
        <taxon>Bacillota</taxon>
        <taxon>Bacilli</taxon>
        <taxon>Bacillales</taxon>
        <taxon>Bacillaceae</taxon>
        <taxon>Shouchella</taxon>
    </lineage>
</organism>
<dbReference type="AlphaFoldDB" id="A0A268NVY1"/>
<dbReference type="InterPro" id="IPR003439">
    <property type="entry name" value="ABC_transporter-like_ATP-bd"/>
</dbReference>
<dbReference type="GO" id="GO:0003677">
    <property type="term" value="F:DNA binding"/>
    <property type="evidence" value="ECO:0007669"/>
    <property type="project" value="InterPro"/>
</dbReference>
<dbReference type="SUPFAM" id="SSF52540">
    <property type="entry name" value="P-loop containing nucleoside triphosphate hydrolases"/>
    <property type="match status" value="1"/>
</dbReference>
<dbReference type="InterPro" id="IPR007492">
    <property type="entry name" value="LytTR_DNA-bd_dom"/>
</dbReference>
<dbReference type="InterPro" id="IPR027417">
    <property type="entry name" value="P-loop_NTPase"/>
</dbReference>
<dbReference type="Proteomes" id="UP000216207">
    <property type="component" value="Unassembled WGS sequence"/>
</dbReference>
<dbReference type="EMBL" id="NPCC01000033">
    <property type="protein sequence ID" value="PAE87541.1"/>
    <property type="molecule type" value="Genomic_DNA"/>
</dbReference>
<accession>A0A268NVY1</accession>
<reference evidence="3 4" key="1">
    <citation type="submission" date="2017-07" db="EMBL/GenBank/DDBJ databases">
        <title>Isolation and whole genome analysis of endospore-forming bacteria from heroin.</title>
        <authorList>
            <person name="Kalinowski J."/>
            <person name="Ahrens B."/>
            <person name="Al-Dilaimi A."/>
            <person name="Winkler A."/>
            <person name="Wibberg D."/>
            <person name="Schleenbecker U."/>
            <person name="Ruckert C."/>
            <person name="Wolfel R."/>
            <person name="Grass G."/>
        </authorList>
    </citation>
    <scope>NUCLEOTIDE SEQUENCE [LARGE SCALE GENOMIC DNA]</scope>
    <source>
        <strain evidence="3 4">7539</strain>
    </source>
</reference>
<dbReference type="SMART" id="SM00850">
    <property type="entry name" value="LytTR"/>
    <property type="match status" value="1"/>
</dbReference>
<dbReference type="GO" id="GO:0005524">
    <property type="term" value="F:ATP binding"/>
    <property type="evidence" value="ECO:0007669"/>
    <property type="project" value="InterPro"/>
</dbReference>
<dbReference type="PROSITE" id="PS50930">
    <property type="entry name" value="HTH_LYTTR"/>
    <property type="match status" value="1"/>
</dbReference>
<dbReference type="Gene3D" id="2.40.50.1020">
    <property type="entry name" value="LytTr DNA-binding domain"/>
    <property type="match status" value="1"/>
</dbReference>
<dbReference type="Pfam" id="PF04397">
    <property type="entry name" value="LytTR"/>
    <property type="match status" value="1"/>
</dbReference>
<gene>
    <name evidence="3" type="ORF">CHH72_17635</name>
</gene>
<evidence type="ECO:0000313" key="3">
    <source>
        <dbReference type="EMBL" id="PAE87541.1"/>
    </source>
</evidence>
<protein>
    <submittedName>
        <fullName evidence="3">Response regulator</fullName>
    </submittedName>
</protein>
<feature type="domain" description="ABC transporter" evidence="1">
    <location>
        <begin position="33"/>
        <end position="251"/>
    </location>
</feature>
<dbReference type="Gene3D" id="3.40.50.300">
    <property type="entry name" value="P-loop containing nucleotide triphosphate hydrolases"/>
    <property type="match status" value="1"/>
</dbReference>
<dbReference type="GO" id="GO:0016887">
    <property type="term" value="F:ATP hydrolysis activity"/>
    <property type="evidence" value="ECO:0007669"/>
    <property type="project" value="InterPro"/>
</dbReference>
<name>A0A268NVY1_SHOCL</name>
<evidence type="ECO:0000259" key="1">
    <source>
        <dbReference type="PROSITE" id="PS50893"/>
    </source>
</evidence>
<feature type="domain" description="HTH LytTR-type" evidence="2">
    <location>
        <begin position="256"/>
        <end position="362"/>
    </location>
</feature>
<sequence length="362" mass="42058">MPSFFAVRYLLDEKICIRYKDDIHFFKEKPKTMFEINLPSKISGNRLLLPEINVAVQPGQPVAIQGEAEFLQTFLSQFMNPFTGSTNQFKLEGKPFDPHSNAFMFHQSDGLYKRLTPREVIRFWLKLYKSEENDKRLLAVCELSEVADKRVRTLPLSERRRLHFCRCLIMPSQVCVFDQPTLHVDRQTKHVFHTILDMLSDKCMVITTTSLEEAIQLGTAFRMTEHSFYEIEQQTSHEQDVSEAPKGDTPLKLAKISAKMDDKIILFDPLEIDYMESQDGQTILHVNSETFFTSIPLKDLEQRLAPFGFFRCHRSYLVNLQRVREIIVWSKNSYSLSLDDQTTNTIPLSKGNYAALKELLQM</sequence>